<dbReference type="EMBL" id="CAJVQB010008626">
    <property type="protein sequence ID" value="CAG8721301.1"/>
    <property type="molecule type" value="Genomic_DNA"/>
</dbReference>
<feature type="non-terminal residue" evidence="1">
    <location>
        <position position="61"/>
    </location>
</feature>
<gene>
    <name evidence="1" type="ORF">GMARGA_LOCUS13547</name>
</gene>
<dbReference type="Proteomes" id="UP000789901">
    <property type="component" value="Unassembled WGS sequence"/>
</dbReference>
<comment type="caution">
    <text evidence="1">The sequence shown here is derived from an EMBL/GenBank/DDBJ whole genome shotgun (WGS) entry which is preliminary data.</text>
</comment>
<evidence type="ECO:0000313" key="2">
    <source>
        <dbReference type="Proteomes" id="UP000789901"/>
    </source>
</evidence>
<accession>A0ABN7V4E8</accession>
<keyword evidence="2" id="KW-1185">Reference proteome</keyword>
<evidence type="ECO:0000313" key="1">
    <source>
        <dbReference type="EMBL" id="CAG8721301.1"/>
    </source>
</evidence>
<organism evidence="1 2">
    <name type="scientific">Gigaspora margarita</name>
    <dbReference type="NCBI Taxonomy" id="4874"/>
    <lineage>
        <taxon>Eukaryota</taxon>
        <taxon>Fungi</taxon>
        <taxon>Fungi incertae sedis</taxon>
        <taxon>Mucoromycota</taxon>
        <taxon>Glomeromycotina</taxon>
        <taxon>Glomeromycetes</taxon>
        <taxon>Diversisporales</taxon>
        <taxon>Gigasporaceae</taxon>
        <taxon>Gigaspora</taxon>
    </lineage>
</organism>
<proteinExistence type="predicted"/>
<reference evidence="1 2" key="1">
    <citation type="submission" date="2021-06" db="EMBL/GenBank/DDBJ databases">
        <authorList>
            <person name="Kallberg Y."/>
            <person name="Tangrot J."/>
            <person name="Rosling A."/>
        </authorList>
    </citation>
    <scope>NUCLEOTIDE SEQUENCE [LARGE SCALE GENOMIC DNA]</scope>
    <source>
        <strain evidence="1 2">120-4 pot B 10/14</strain>
    </source>
</reference>
<name>A0ABN7V4E8_GIGMA</name>
<protein>
    <submittedName>
        <fullName evidence="1">46275_t:CDS:1</fullName>
    </submittedName>
</protein>
<sequence length="61" mass="6822">MKAKIKDISILTGSDHKLVWAEIETSAILNNGKLRTKEEKGPTRRVSYIIRQLKKTGSPTA</sequence>